<dbReference type="InterPro" id="IPR029063">
    <property type="entry name" value="SAM-dependent_MTases_sf"/>
</dbReference>
<sequence length="299" mass="32163">MVVVPAHHPSLITAHLLLSMSACRPILKVPPMHHPTTPEANIPAERRPGHWVLAELGKKVLRPGGKELTETLIAALPLRGADVVEFAPGMGMTAGLLLAQQPATYTGVDRDETAVKTVTAAAAGAIPVTVKQASADATGLAAESADVVIGEAMLTMNNDKQKQAIMQEAFRVLRPGGRYAIHELSMVPDSVDDSVKTQLTKSLAQAIRVNARPLTHAEWKHLAESVGFHVVGEYSKPMALLEPRRMIADEGLRGMATIAKNLLTKPALRRRVLTMRSTFRTHRDHLGAIGLVLEKPATT</sequence>
<dbReference type="PANTHER" id="PTHR42912:SF95">
    <property type="entry name" value="METHYLTRANSFERASE TYPE 11 DOMAIN-CONTAINING PROTEIN"/>
    <property type="match status" value="1"/>
</dbReference>
<evidence type="ECO:0000259" key="1">
    <source>
        <dbReference type="Pfam" id="PF13649"/>
    </source>
</evidence>
<evidence type="ECO:0000313" key="2">
    <source>
        <dbReference type="EMBL" id="AZA13864.1"/>
    </source>
</evidence>
<dbReference type="EMBL" id="CP033896">
    <property type="protein sequence ID" value="AZA13864.1"/>
    <property type="molecule type" value="Genomic_DNA"/>
</dbReference>
<evidence type="ECO:0000313" key="3">
    <source>
        <dbReference type="Proteomes" id="UP000269019"/>
    </source>
</evidence>
<protein>
    <recommendedName>
        <fullName evidence="1">Methyltransferase domain-containing protein</fullName>
    </recommendedName>
</protein>
<reference evidence="2 3" key="1">
    <citation type="submission" date="2018-11" db="EMBL/GenBank/DDBJ databases">
        <authorList>
            <person name="Kleinhagauer T."/>
            <person name="Glaeser S.P."/>
            <person name="Spergser J."/>
            <person name="Ruckert C."/>
            <person name="Kaempfer P."/>
            <person name="Busse H.-J."/>
        </authorList>
    </citation>
    <scope>NUCLEOTIDE SEQUENCE [LARGE SCALE GENOMIC DNA]</scope>
    <source>
        <strain evidence="2 3">200CH</strain>
    </source>
</reference>
<accession>A0A3G6JCI4</accession>
<feature type="domain" description="Methyltransferase" evidence="1">
    <location>
        <begin position="83"/>
        <end position="177"/>
    </location>
</feature>
<gene>
    <name evidence="2" type="ORF">CCHOA_07360</name>
</gene>
<dbReference type="KEGG" id="ccho:CCHOA_07360"/>
<dbReference type="SUPFAM" id="SSF53335">
    <property type="entry name" value="S-adenosyl-L-methionine-dependent methyltransferases"/>
    <property type="match status" value="1"/>
</dbReference>
<dbReference type="Gene3D" id="3.40.50.150">
    <property type="entry name" value="Vaccinia Virus protein VP39"/>
    <property type="match status" value="1"/>
</dbReference>
<dbReference type="Pfam" id="PF13649">
    <property type="entry name" value="Methyltransf_25"/>
    <property type="match status" value="1"/>
</dbReference>
<dbReference type="CDD" id="cd02440">
    <property type="entry name" value="AdoMet_MTases"/>
    <property type="match status" value="1"/>
</dbReference>
<proteinExistence type="predicted"/>
<name>A0A3G6JCI4_9CORY</name>
<keyword evidence="3" id="KW-1185">Reference proteome</keyword>
<organism evidence="2 3">
    <name type="scientific">Corynebacterium choanae</name>
    <dbReference type="NCBI Taxonomy" id="1862358"/>
    <lineage>
        <taxon>Bacteria</taxon>
        <taxon>Bacillati</taxon>
        <taxon>Actinomycetota</taxon>
        <taxon>Actinomycetes</taxon>
        <taxon>Mycobacteriales</taxon>
        <taxon>Corynebacteriaceae</taxon>
        <taxon>Corynebacterium</taxon>
    </lineage>
</organism>
<dbReference type="PANTHER" id="PTHR42912">
    <property type="entry name" value="METHYLTRANSFERASE"/>
    <property type="match status" value="1"/>
</dbReference>
<dbReference type="AlphaFoldDB" id="A0A3G6JCI4"/>
<dbReference type="Proteomes" id="UP000269019">
    <property type="component" value="Chromosome"/>
</dbReference>
<dbReference type="InterPro" id="IPR041698">
    <property type="entry name" value="Methyltransf_25"/>
</dbReference>
<dbReference type="GO" id="GO:0008168">
    <property type="term" value="F:methyltransferase activity"/>
    <property type="evidence" value="ECO:0007669"/>
    <property type="project" value="TreeGrafter"/>
</dbReference>
<dbReference type="InterPro" id="IPR050508">
    <property type="entry name" value="Methyltransf_Superfamily"/>
</dbReference>